<name>A0A8K1CJP6_PYTOL</name>
<dbReference type="Pfam" id="PF26605">
    <property type="entry name" value="WLGC"/>
    <property type="match status" value="1"/>
</dbReference>
<sequence length="380" mass="43010">MRTIFHLVENHRGIPNLHTSRESQPSLKRLFITKARQRQSLQNLFISSVFFCVGVGIFVHSIVAVTSTKHVCAPHPHCAVMSYQWNVNAEYCSCIVFVNRLTRVTTFNDWENPRDATTDLAALAKSGHLWITQIVNRALPTFPEELRQFHGMEQVIRIYSKTLRIPDWAIEWKALKYLHIEGDFTANRLTYMPDDLFAEMHDLAFLHLGSLTSLNLLVFADAIQVYKLPSLANLKKLQQFTIVFRNPVCCNGFITGKCDLSDFQCKPRVDKPVVQCTDERIPREELAMVDKVKVVLCSQNQKTDLKDSRPTVATTDEACGGVMYKQCTTPSGATGICYTARMMVISCDAAAGYDKMRRLQIARGVGEPCDPRVEAWLGCK</sequence>
<dbReference type="InterPro" id="IPR058256">
    <property type="entry name" value="WLGC"/>
</dbReference>
<gene>
    <name evidence="3" type="ORF">Poli38472_011390</name>
</gene>
<evidence type="ECO:0000313" key="3">
    <source>
        <dbReference type="EMBL" id="TMW64510.1"/>
    </source>
</evidence>
<keyword evidence="1" id="KW-0472">Membrane</keyword>
<proteinExistence type="predicted"/>
<keyword evidence="4" id="KW-1185">Reference proteome</keyword>
<evidence type="ECO:0000313" key="4">
    <source>
        <dbReference type="Proteomes" id="UP000794436"/>
    </source>
</evidence>
<dbReference type="EMBL" id="SPLM01000039">
    <property type="protein sequence ID" value="TMW64510.1"/>
    <property type="molecule type" value="Genomic_DNA"/>
</dbReference>
<feature type="transmembrane region" description="Helical" evidence="1">
    <location>
        <begin position="44"/>
        <end position="65"/>
    </location>
</feature>
<accession>A0A8K1CJP6</accession>
<feature type="domain" description="WLGC" evidence="2">
    <location>
        <begin position="315"/>
        <end position="380"/>
    </location>
</feature>
<dbReference type="OrthoDB" id="166170at2759"/>
<evidence type="ECO:0000256" key="1">
    <source>
        <dbReference type="SAM" id="Phobius"/>
    </source>
</evidence>
<reference evidence="3" key="1">
    <citation type="submission" date="2019-03" db="EMBL/GenBank/DDBJ databases">
        <title>Long read genome sequence of the mycoparasitic Pythium oligandrum ATCC 38472 isolated from sugarbeet rhizosphere.</title>
        <authorList>
            <person name="Gaulin E."/>
        </authorList>
    </citation>
    <scope>NUCLEOTIDE SEQUENCE</scope>
    <source>
        <strain evidence="3">ATCC 38472_TT</strain>
    </source>
</reference>
<organism evidence="3 4">
    <name type="scientific">Pythium oligandrum</name>
    <name type="common">Mycoparasitic fungus</name>
    <dbReference type="NCBI Taxonomy" id="41045"/>
    <lineage>
        <taxon>Eukaryota</taxon>
        <taxon>Sar</taxon>
        <taxon>Stramenopiles</taxon>
        <taxon>Oomycota</taxon>
        <taxon>Peronosporomycetes</taxon>
        <taxon>Pythiales</taxon>
        <taxon>Pythiaceae</taxon>
        <taxon>Pythium</taxon>
    </lineage>
</organism>
<dbReference type="Gene3D" id="3.80.10.10">
    <property type="entry name" value="Ribonuclease Inhibitor"/>
    <property type="match status" value="1"/>
</dbReference>
<evidence type="ECO:0000259" key="2">
    <source>
        <dbReference type="Pfam" id="PF26605"/>
    </source>
</evidence>
<comment type="caution">
    <text evidence="3">The sequence shown here is derived from an EMBL/GenBank/DDBJ whole genome shotgun (WGS) entry which is preliminary data.</text>
</comment>
<dbReference type="Proteomes" id="UP000794436">
    <property type="component" value="Unassembled WGS sequence"/>
</dbReference>
<keyword evidence="1" id="KW-1133">Transmembrane helix</keyword>
<dbReference type="AlphaFoldDB" id="A0A8K1CJP6"/>
<keyword evidence="1" id="KW-0812">Transmembrane</keyword>
<dbReference type="InterPro" id="IPR032675">
    <property type="entry name" value="LRR_dom_sf"/>
</dbReference>
<protein>
    <recommendedName>
        <fullName evidence="2">WLGC domain-containing protein</fullName>
    </recommendedName>
</protein>
<dbReference type="SUPFAM" id="SSF52058">
    <property type="entry name" value="L domain-like"/>
    <property type="match status" value="1"/>
</dbReference>